<keyword evidence="3" id="KW-1185">Reference proteome</keyword>
<sequence>MYSRPNGYPPPLATQEEDCQGVFKDDNTRVFHAAIRERNRGNHRGTAPSSRSEEFERLRAASELQDGVPLFDMQNDIEEGLFDVDRSPGRVPSHSYPQEMQEISEFSMEWEIISVPSPLIRHLIEPPYLYQDTSPGEDFGTINRDEYCCLFGRYNNYRQEYEGLPSEHQYGSQQASGPMISRQGIKVIPYTQAGHKPLGYGNQYKDYVPQGSKEQDSRPHTRGISKDKEGCNHPHSSFLLHRQGSSNISRSLPWTIDVEEIVGA</sequence>
<protein>
    <submittedName>
        <fullName evidence="2">Uncharacterized protein</fullName>
    </submittedName>
</protein>
<dbReference type="EMBL" id="LSSN01001177">
    <property type="protein sequence ID" value="OMJ20687.1"/>
    <property type="molecule type" value="Genomic_DNA"/>
</dbReference>
<feature type="region of interest" description="Disordered" evidence="1">
    <location>
        <begin position="201"/>
        <end position="239"/>
    </location>
</feature>
<organism evidence="2 3">
    <name type="scientific">Smittium culicis</name>
    <dbReference type="NCBI Taxonomy" id="133412"/>
    <lineage>
        <taxon>Eukaryota</taxon>
        <taxon>Fungi</taxon>
        <taxon>Fungi incertae sedis</taxon>
        <taxon>Zoopagomycota</taxon>
        <taxon>Kickxellomycotina</taxon>
        <taxon>Harpellomycetes</taxon>
        <taxon>Harpellales</taxon>
        <taxon>Legeriomycetaceae</taxon>
        <taxon>Smittium</taxon>
    </lineage>
</organism>
<gene>
    <name evidence="2" type="ORF">AYI70_g3959</name>
</gene>
<accession>A0A1R1Y155</accession>
<evidence type="ECO:0000313" key="3">
    <source>
        <dbReference type="Proteomes" id="UP000187283"/>
    </source>
</evidence>
<comment type="caution">
    <text evidence="2">The sequence shown here is derived from an EMBL/GenBank/DDBJ whole genome shotgun (WGS) entry which is preliminary data.</text>
</comment>
<reference evidence="2 3" key="1">
    <citation type="submission" date="2017-01" db="EMBL/GenBank/DDBJ databases">
        <authorList>
            <person name="Mah S.A."/>
            <person name="Swanson W.J."/>
            <person name="Moy G.W."/>
            <person name="Vacquier V.D."/>
        </authorList>
    </citation>
    <scope>NUCLEOTIDE SEQUENCE [LARGE SCALE GENOMIC DNA]</scope>
    <source>
        <strain evidence="2 3">GSMNP</strain>
    </source>
</reference>
<proteinExistence type="predicted"/>
<evidence type="ECO:0000256" key="1">
    <source>
        <dbReference type="SAM" id="MobiDB-lite"/>
    </source>
</evidence>
<feature type="compositionally biased region" description="Basic and acidic residues" evidence="1">
    <location>
        <begin position="213"/>
        <end position="232"/>
    </location>
</feature>
<dbReference type="Proteomes" id="UP000187283">
    <property type="component" value="Unassembled WGS sequence"/>
</dbReference>
<dbReference type="AlphaFoldDB" id="A0A1R1Y155"/>
<name>A0A1R1Y155_9FUNG</name>
<evidence type="ECO:0000313" key="2">
    <source>
        <dbReference type="EMBL" id="OMJ20687.1"/>
    </source>
</evidence>